<accession>A0A0B7FEK4</accession>
<protein>
    <submittedName>
        <fullName evidence="2">Uncharacterized protein</fullName>
    </submittedName>
</protein>
<evidence type="ECO:0000313" key="2">
    <source>
        <dbReference type="EMBL" id="CEL56466.1"/>
    </source>
</evidence>
<name>A0A0B7FEK4_THACB</name>
<gene>
    <name evidence="2" type="ORF">RSOLAG1IB_11938</name>
</gene>
<sequence>MNDSVLGNHGNGSWVADVQADARLVVSWVNDVSVPPSRSPSYAPGHHHSSSSDSESVTIDIHSQLLPSL</sequence>
<reference evidence="2 3" key="1">
    <citation type="submission" date="2014-11" db="EMBL/GenBank/DDBJ databases">
        <authorList>
            <person name="Wibberg Daniel"/>
        </authorList>
    </citation>
    <scope>NUCLEOTIDE SEQUENCE [LARGE SCALE GENOMIC DNA]</scope>
    <source>
        <strain evidence="2">Rhizoctonia solani AG1-IB 7/3/14</strain>
    </source>
</reference>
<feature type="region of interest" description="Disordered" evidence="1">
    <location>
        <begin position="35"/>
        <end position="58"/>
    </location>
</feature>
<evidence type="ECO:0000313" key="3">
    <source>
        <dbReference type="Proteomes" id="UP000059188"/>
    </source>
</evidence>
<dbReference type="EMBL" id="LN679325">
    <property type="protein sequence ID" value="CEL56466.1"/>
    <property type="molecule type" value="Genomic_DNA"/>
</dbReference>
<dbReference type="AlphaFoldDB" id="A0A0B7FEK4"/>
<proteinExistence type="predicted"/>
<dbReference type="Proteomes" id="UP000059188">
    <property type="component" value="Unassembled WGS sequence"/>
</dbReference>
<organism evidence="2 3">
    <name type="scientific">Thanatephorus cucumeris (strain AG1-IB / isolate 7/3/14)</name>
    <name type="common">Lettuce bottom rot fungus</name>
    <name type="synonym">Rhizoctonia solani</name>
    <dbReference type="NCBI Taxonomy" id="1108050"/>
    <lineage>
        <taxon>Eukaryota</taxon>
        <taxon>Fungi</taxon>
        <taxon>Dikarya</taxon>
        <taxon>Basidiomycota</taxon>
        <taxon>Agaricomycotina</taxon>
        <taxon>Agaricomycetes</taxon>
        <taxon>Cantharellales</taxon>
        <taxon>Ceratobasidiaceae</taxon>
        <taxon>Rhizoctonia</taxon>
        <taxon>Rhizoctonia solani AG-1</taxon>
    </lineage>
</organism>
<evidence type="ECO:0000256" key="1">
    <source>
        <dbReference type="SAM" id="MobiDB-lite"/>
    </source>
</evidence>
<keyword evidence="3" id="KW-1185">Reference proteome</keyword>